<gene>
    <name evidence="2" type="ORF">IAB44_06875</name>
</gene>
<name>A0A9D1ES58_9FIRM</name>
<reference evidence="2" key="1">
    <citation type="submission" date="2020-10" db="EMBL/GenBank/DDBJ databases">
        <authorList>
            <person name="Gilroy R."/>
        </authorList>
    </citation>
    <scope>NUCLEOTIDE SEQUENCE</scope>
    <source>
        <strain evidence="2">CHK190-19873</strain>
    </source>
</reference>
<dbReference type="Pfam" id="PF09359">
    <property type="entry name" value="VTC"/>
    <property type="match status" value="1"/>
</dbReference>
<dbReference type="InterPro" id="IPR018966">
    <property type="entry name" value="VTC_domain"/>
</dbReference>
<dbReference type="InterPro" id="IPR042267">
    <property type="entry name" value="VTC_sf"/>
</dbReference>
<comment type="caution">
    <text evidence="2">The sequence shown here is derived from an EMBL/GenBank/DDBJ whole genome shotgun (WGS) entry which is preliminary data.</text>
</comment>
<evidence type="ECO:0000313" key="2">
    <source>
        <dbReference type="EMBL" id="HIS31255.1"/>
    </source>
</evidence>
<organism evidence="2 3">
    <name type="scientific">Candidatus Limivivens intestinipullorum</name>
    <dbReference type="NCBI Taxonomy" id="2840858"/>
    <lineage>
        <taxon>Bacteria</taxon>
        <taxon>Bacillati</taxon>
        <taxon>Bacillota</taxon>
        <taxon>Clostridia</taxon>
        <taxon>Lachnospirales</taxon>
        <taxon>Lachnospiraceae</taxon>
        <taxon>Lachnospiraceae incertae sedis</taxon>
        <taxon>Candidatus Limivivens</taxon>
    </lineage>
</organism>
<reference evidence="2" key="2">
    <citation type="journal article" date="2021" name="PeerJ">
        <title>Extensive microbial diversity within the chicken gut microbiome revealed by metagenomics and culture.</title>
        <authorList>
            <person name="Gilroy R."/>
            <person name="Ravi A."/>
            <person name="Getino M."/>
            <person name="Pursley I."/>
            <person name="Horton D.L."/>
            <person name="Alikhan N.F."/>
            <person name="Baker D."/>
            <person name="Gharbi K."/>
            <person name="Hall N."/>
            <person name="Watson M."/>
            <person name="Adriaenssens E.M."/>
            <person name="Foster-Nyarko E."/>
            <person name="Jarju S."/>
            <person name="Secka A."/>
            <person name="Antonio M."/>
            <person name="Oren A."/>
            <person name="Chaudhuri R.R."/>
            <person name="La Ragione R."/>
            <person name="Hildebrand F."/>
            <person name="Pallen M.J."/>
        </authorList>
    </citation>
    <scope>NUCLEOTIDE SEQUENCE</scope>
    <source>
        <strain evidence="2">CHK190-19873</strain>
    </source>
</reference>
<evidence type="ECO:0000259" key="1">
    <source>
        <dbReference type="Pfam" id="PF09359"/>
    </source>
</evidence>
<feature type="domain" description="VTC" evidence="1">
    <location>
        <begin position="6"/>
        <end position="224"/>
    </location>
</feature>
<accession>A0A9D1ES58</accession>
<dbReference type="GO" id="GO:0006799">
    <property type="term" value="P:polyphosphate biosynthetic process"/>
    <property type="evidence" value="ECO:0007669"/>
    <property type="project" value="UniProtKB-ARBA"/>
</dbReference>
<dbReference type="EMBL" id="DVIQ01000033">
    <property type="protein sequence ID" value="HIS31255.1"/>
    <property type="molecule type" value="Genomic_DNA"/>
</dbReference>
<sequence length="240" mass="27420">MTAAYRHELKYLITDAVCHELSRVLAGVMPHDSHAGPAGVYGIRSLYFDDLYRTAYREKLDGVEIRKKYRIRIYNCSDRMISLECKHKNGAYIYKESVSLTREEYGKMLAGDYAFLLKKDAPVAREFFVDARTSLIRPAVIVDYDREPFVNDIGSVRITFDKNVRAIAPEDDLFRETAPSYAVFPPGQMILEVKFTGRLPEKIRGLFRSYPLTQTTASKFCLCLDRLEGRTGAPVLKARP</sequence>
<dbReference type="AlphaFoldDB" id="A0A9D1ES58"/>
<protein>
    <submittedName>
        <fullName evidence="2">Polyphosphate polymerase domain-containing protein</fullName>
    </submittedName>
</protein>
<dbReference type="CDD" id="cd07750">
    <property type="entry name" value="PolyPPase_VTC_like"/>
    <property type="match status" value="1"/>
</dbReference>
<evidence type="ECO:0000313" key="3">
    <source>
        <dbReference type="Proteomes" id="UP000823935"/>
    </source>
</evidence>
<dbReference type="Gene3D" id="3.20.100.30">
    <property type="entry name" value="VTC, catalytic tunnel domain"/>
    <property type="match status" value="1"/>
</dbReference>
<proteinExistence type="predicted"/>
<dbReference type="Proteomes" id="UP000823935">
    <property type="component" value="Unassembled WGS sequence"/>
</dbReference>